<sequence length="48" mass="4959">MTDGPQIQYPAGPEGGLAGAFIVGGSWEDEPAALEEKPAPEFPDPFAT</sequence>
<reference evidence="1 2" key="1">
    <citation type="submission" date="2023-12" db="EMBL/GenBank/DDBJ databases">
        <title>Amycolatopsis sp. V23-08.</title>
        <authorList>
            <person name="Somphong A."/>
        </authorList>
    </citation>
    <scope>NUCLEOTIDE SEQUENCE [LARGE SCALE GENOMIC DNA]</scope>
    <source>
        <strain evidence="1 2">V23-08</strain>
    </source>
</reference>
<comment type="caution">
    <text evidence="1">The sequence shown here is derived from an EMBL/GenBank/DDBJ whole genome shotgun (WGS) entry which is preliminary data.</text>
</comment>
<evidence type="ECO:0000313" key="1">
    <source>
        <dbReference type="EMBL" id="MEA5366094.1"/>
    </source>
</evidence>
<dbReference type="EMBL" id="JAYFSI010000014">
    <property type="protein sequence ID" value="MEA5366094.1"/>
    <property type="molecule type" value="Genomic_DNA"/>
</dbReference>
<evidence type="ECO:0000313" key="2">
    <source>
        <dbReference type="Proteomes" id="UP001304298"/>
    </source>
</evidence>
<keyword evidence="2" id="KW-1185">Reference proteome</keyword>
<organism evidence="1 2">
    <name type="scientific">Amycolatopsis heterodermiae</name>
    <dbReference type="NCBI Taxonomy" id="3110235"/>
    <lineage>
        <taxon>Bacteria</taxon>
        <taxon>Bacillati</taxon>
        <taxon>Actinomycetota</taxon>
        <taxon>Actinomycetes</taxon>
        <taxon>Pseudonocardiales</taxon>
        <taxon>Pseudonocardiaceae</taxon>
        <taxon>Amycolatopsis</taxon>
    </lineage>
</organism>
<proteinExistence type="predicted"/>
<dbReference type="RefSeq" id="WP_323335097.1">
    <property type="nucleotide sequence ID" value="NZ_JAYFSI010000014.1"/>
</dbReference>
<protein>
    <submittedName>
        <fullName evidence="1">Uncharacterized protein</fullName>
    </submittedName>
</protein>
<accession>A0ABU5RKJ9</accession>
<name>A0ABU5RKJ9_9PSEU</name>
<gene>
    <name evidence="1" type="ORF">VA596_41660</name>
</gene>
<dbReference type="Proteomes" id="UP001304298">
    <property type="component" value="Unassembled WGS sequence"/>
</dbReference>